<evidence type="ECO:0000313" key="1">
    <source>
        <dbReference type="EMBL" id="KAF2756711.1"/>
    </source>
</evidence>
<organism evidence="1 2">
    <name type="scientific">Pseudovirgaria hyperparasitica</name>
    <dbReference type="NCBI Taxonomy" id="470096"/>
    <lineage>
        <taxon>Eukaryota</taxon>
        <taxon>Fungi</taxon>
        <taxon>Dikarya</taxon>
        <taxon>Ascomycota</taxon>
        <taxon>Pezizomycotina</taxon>
        <taxon>Dothideomycetes</taxon>
        <taxon>Dothideomycetes incertae sedis</taxon>
        <taxon>Acrospermales</taxon>
        <taxon>Acrospermaceae</taxon>
        <taxon>Pseudovirgaria</taxon>
    </lineage>
</organism>
<protein>
    <submittedName>
        <fullName evidence="1">Uncharacterized protein</fullName>
    </submittedName>
</protein>
<keyword evidence="2" id="KW-1185">Reference proteome</keyword>
<name>A0A6A6W6K9_9PEZI</name>
<gene>
    <name evidence="1" type="ORF">EJ05DRAFT_74340</name>
</gene>
<dbReference type="AlphaFoldDB" id="A0A6A6W6K9"/>
<dbReference type="GeneID" id="54490997"/>
<sequence length="228" mass="25343">MARLALPLTGYTCNTPDRRARSTDGIVVVCMYDMRMYVCMRAESCGQGRTGLVIGKLLVFRCVPAGPLSICPGPGQYDACEMLAILPYFSFWDAARYMFDAKRMPYALCVTVSMLSACQDYSQDINAWILHPTVKRNEATTLRGPLSPPVNRHTHTHITFYDSGLPFVVLTPPCVSLSLRHPMAPCIRSQAGRIAKCIPLFSVQACSDLEPRLVKTGMCRKGVSYHLR</sequence>
<evidence type="ECO:0000313" key="2">
    <source>
        <dbReference type="Proteomes" id="UP000799437"/>
    </source>
</evidence>
<proteinExistence type="predicted"/>
<dbReference type="Proteomes" id="UP000799437">
    <property type="component" value="Unassembled WGS sequence"/>
</dbReference>
<reference evidence="1" key="1">
    <citation type="journal article" date="2020" name="Stud. Mycol.">
        <title>101 Dothideomycetes genomes: a test case for predicting lifestyles and emergence of pathogens.</title>
        <authorList>
            <person name="Haridas S."/>
            <person name="Albert R."/>
            <person name="Binder M."/>
            <person name="Bloem J."/>
            <person name="Labutti K."/>
            <person name="Salamov A."/>
            <person name="Andreopoulos B."/>
            <person name="Baker S."/>
            <person name="Barry K."/>
            <person name="Bills G."/>
            <person name="Bluhm B."/>
            <person name="Cannon C."/>
            <person name="Castanera R."/>
            <person name="Culley D."/>
            <person name="Daum C."/>
            <person name="Ezra D."/>
            <person name="Gonzalez J."/>
            <person name="Henrissat B."/>
            <person name="Kuo A."/>
            <person name="Liang C."/>
            <person name="Lipzen A."/>
            <person name="Lutzoni F."/>
            <person name="Magnuson J."/>
            <person name="Mondo S."/>
            <person name="Nolan M."/>
            <person name="Ohm R."/>
            <person name="Pangilinan J."/>
            <person name="Park H.-J."/>
            <person name="Ramirez L."/>
            <person name="Alfaro M."/>
            <person name="Sun H."/>
            <person name="Tritt A."/>
            <person name="Yoshinaga Y."/>
            <person name="Zwiers L.-H."/>
            <person name="Turgeon B."/>
            <person name="Goodwin S."/>
            <person name="Spatafora J."/>
            <person name="Crous P."/>
            <person name="Grigoriev I."/>
        </authorList>
    </citation>
    <scope>NUCLEOTIDE SEQUENCE</scope>
    <source>
        <strain evidence="1">CBS 121739</strain>
    </source>
</reference>
<accession>A0A6A6W6K9</accession>
<dbReference type="EMBL" id="ML996575">
    <property type="protein sequence ID" value="KAF2756711.1"/>
    <property type="molecule type" value="Genomic_DNA"/>
</dbReference>
<dbReference type="RefSeq" id="XP_033599162.1">
    <property type="nucleotide sequence ID" value="XM_033749943.1"/>
</dbReference>